<evidence type="ECO:0000313" key="7">
    <source>
        <dbReference type="Proteomes" id="UP000235005"/>
    </source>
</evidence>
<gene>
    <name evidence="6" type="ORF">C0039_10965</name>
</gene>
<keyword evidence="3" id="KW-0238">DNA-binding</keyword>
<dbReference type="InterPro" id="IPR036390">
    <property type="entry name" value="WH_DNA-bd_sf"/>
</dbReference>
<keyword evidence="4" id="KW-0804">Transcription</keyword>
<dbReference type="InterPro" id="IPR036388">
    <property type="entry name" value="WH-like_DNA-bd_sf"/>
</dbReference>
<dbReference type="Pfam" id="PF03466">
    <property type="entry name" value="LysR_substrate"/>
    <property type="match status" value="1"/>
</dbReference>
<dbReference type="OrthoDB" id="6621790at2"/>
<dbReference type="Gene3D" id="1.10.10.10">
    <property type="entry name" value="Winged helix-like DNA-binding domain superfamily/Winged helix DNA-binding domain"/>
    <property type="match status" value="1"/>
</dbReference>
<sequence>MEIRELGRLDLNLLVALEALLEERSVSRAAERLYITQSAMSKTLGRLRELFDDQLFVRRGSGMVPTPRAEQIEASLPDVLQAVQAMVRPLSFDPATYDGQMNILMQGHMGVWFLPALMARLQSYAPKMRVRAFSRIEDPFEQLSNGNLDFALQIERHHYPPDLELTTLAFARPVLLARRKHPLFKLDEVTLEDLTQYPHLSLLSTDISEVSFHEGDAEAVLEFERRAPHHYETDDLQTALEIVRKTDCLFPAPPMFIEQFNLSRYISAVPIPGIGDVSIKYVAVRHQRVIGSPAHDFFYEQIIELTEEIRDRLGLPDLPALRKQRKLAY</sequence>
<evidence type="ECO:0000256" key="3">
    <source>
        <dbReference type="ARBA" id="ARBA00023125"/>
    </source>
</evidence>
<dbReference type="GO" id="GO:0003700">
    <property type="term" value="F:DNA-binding transcription factor activity"/>
    <property type="evidence" value="ECO:0007669"/>
    <property type="project" value="InterPro"/>
</dbReference>
<protein>
    <submittedName>
        <fullName evidence="6">LysR family transcriptional regulator</fullName>
    </submittedName>
</protein>
<organism evidence="6 7">
    <name type="scientific">Pseudohalioglobus lutimaris</name>
    <dbReference type="NCBI Taxonomy" id="1737061"/>
    <lineage>
        <taxon>Bacteria</taxon>
        <taxon>Pseudomonadati</taxon>
        <taxon>Pseudomonadota</taxon>
        <taxon>Gammaproteobacteria</taxon>
        <taxon>Cellvibrionales</taxon>
        <taxon>Halieaceae</taxon>
        <taxon>Pseudohalioglobus</taxon>
    </lineage>
</organism>
<accession>A0A2N5X2S5</accession>
<evidence type="ECO:0000256" key="2">
    <source>
        <dbReference type="ARBA" id="ARBA00023015"/>
    </source>
</evidence>
<dbReference type="PANTHER" id="PTHR30118:SF15">
    <property type="entry name" value="TRANSCRIPTIONAL REGULATORY PROTEIN"/>
    <property type="match status" value="1"/>
</dbReference>
<dbReference type="SUPFAM" id="SSF46785">
    <property type="entry name" value="Winged helix' DNA-binding domain"/>
    <property type="match status" value="1"/>
</dbReference>
<dbReference type="AlphaFoldDB" id="A0A2N5X2S5"/>
<evidence type="ECO:0000313" key="6">
    <source>
        <dbReference type="EMBL" id="PLW68785.1"/>
    </source>
</evidence>
<reference evidence="6 7" key="1">
    <citation type="submission" date="2018-01" db="EMBL/GenBank/DDBJ databases">
        <title>The draft genome sequence of Halioglobus lutimaris HF004.</title>
        <authorList>
            <person name="Du Z.-J."/>
            <person name="Shi M.-J."/>
        </authorList>
    </citation>
    <scope>NUCLEOTIDE SEQUENCE [LARGE SCALE GENOMIC DNA]</scope>
    <source>
        <strain evidence="6 7">HF004</strain>
    </source>
</reference>
<evidence type="ECO:0000256" key="4">
    <source>
        <dbReference type="ARBA" id="ARBA00023163"/>
    </source>
</evidence>
<dbReference type="EMBL" id="PKUS01000011">
    <property type="protein sequence ID" value="PLW68785.1"/>
    <property type="molecule type" value="Genomic_DNA"/>
</dbReference>
<dbReference type="Gene3D" id="3.40.190.10">
    <property type="entry name" value="Periplasmic binding protein-like II"/>
    <property type="match status" value="2"/>
</dbReference>
<comment type="similarity">
    <text evidence="1">Belongs to the LysR transcriptional regulatory family.</text>
</comment>
<keyword evidence="2" id="KW-0805">Transcription regulation</keyword>
<name>A0A2N5X2S5_9GAMM</name>
<dbReference type="InterPro" id="IPR000847">
    <property type="entry name" value="LysR_HTH_N"/>
</dbReference>
<dbReference type="SUPFAM" id="SSF53850">
    <property type="entry name" value="Periplasmic binding protein-like II"/>
    <property type="match status" value="1"/>
</dbReference>
<dbReference type="InterPro" id="IPR050389">
    <property type="entry name" value="LysR-type_TF"/>
</dbReference>
<dbReference type="InterPro" id="IPR005119">
    <property type="entry name" value="LysR_subst-bd"/>
</dbReference>
<dbReference type="PANTHER" id="PTHR30118">
    <property type="entry name" value="HTH-TYPE TRANSCRIPTIONAL REGULATOR LEUO-RELATED"/>
    <property type="match status" value="1"/>
</dbReference>
<dbReference type="Proteomes" id="UP000235005">
    <property type="component" value="Unassembled WGS sequence"/>
</dbReference>
<evidence type="ECO:0000259" key="5">
    <source>
        <dbReference type="PROSITE" id="PS50931"/>
    </source>
</evidence>
<dbReference type="PROSITE" id="PS50931">
    <property type="entry name" value="HTH_LYSR"/>
    <property type="match status" value="1"/>
</dbReference>
<keyword evidence="7" id="KW-1185">Reference proteome</keyword>
<dbReference type="GO" id="GO:0003677">
    <property type="term" value="F:DNA binding"/>
    <property type="evidence" value="ECO:0007669"/>
    <property type="project" value="UniProtKB-KW"/>
</dbReference>
<proteinExistence type="inferred from homology"/>
<dbReference type="RefSeq" id="WP_076001470.1">
    <property type="nucleotide sequence ID" value="NZ_PKUS01000011.1"/>
</dbReference>
<dbReference type="Pfam" id="PF00126">
    <property type="entry name" value="HTH_1"/>
    <property type="match status" value="1"/>
</dbReference>
<evidence type="ECO:0000256" key="1">
    <source>
        <dbReference type="ARBA" id="ARBA00009437"/>
    </source>
</evidence>
<comment type="caution">
    <text evidence="6">The sequence shown here is derived from an EMBL/GenBank/DDBJ whole genome shotgun (WGS) entry which is preliminary data.</text>
</comment>
<feature type="domain" description="HTH lysR-type" evidence="5">
    <location>
        <begin position="9"/>
        <end position="66"/>
    </location>
</feature>
<dbReference type="PRINTS" id="PR00039">
    <property type="entry name" value="HTHLYSR"/>
</dbReference>